<feature type="binding site" evidence="8">
    <location>
        <position position="416"/>
    </location>
    <ligand>
        <name>[4Fe-4S] cluster</name>
        <dbReference type="ChEBI" id="CHEBI:49883"/>
        <label>1</label>
    </ligand>
</feature>
<accession>A0A523UQ11</accession>
<dbReference type="GO" id="GO:0046872">
    <property type="term" value="F:metal ion binding"/>
    <property type="evidence" value="ECO:0007669"/>
    <property type="project" value="UniProtKB-KW"/>
</dbReference>
<dbReference type="HAMAP" id="MF_00461">
    <property type="entry name" value="RsxC_RnfC"/>
    <property type="match status" value="1"/>
</dbReference>
<evidence type="ECO:0000313" key="11">
    <source>
        <dbReference type="EMBL" id="TET81092.1"/>
    </source>
</evidence>
<organism evidence="10 12">
    <name type="scientific">candidate division TA06 bacterium</name>
    <dbReference type="NCBI Taxonomy" id="2250710"/>
    <lineage>
        <taxon>Bacteria</taxon>
        <taxon>Bacteria division TA06</taxon>
    </lineage>
</organism>
<keyword evidence="8" id="KW-0472">Membrane</keyword>
<feature type="binding site" evidence="8">
    <location>
        <position position="367"/>
    </location>
    <ligand>
        <name>[4Fe-4S] cluster</name>
        <dbReference type="ChEBI" id="CHEBI:49883"/>
        <label>1</label>
    </ligand>
</feature>
<dbReference type="Pfam" id="PF01512">
    <property type="entry name" value="Complex1_51K"/>
    <property type="match status" value="1"/>
</dbReference>
<dbReference type="GO" id="GO:0051539">
    <property type="term" value="F:4 iron, 4 sulfur cluster binding"/>
    <property type="evidence" value="ECO:0007669"/>
    <property type="project" value="UniProtKB-KW"/>
</dbReference>
<dbReference type="Proteomes" id="UP000315534">
    <property type="component" value="Unassembled WGS sequence"/>
</dbReference>
<keyword evidence="8" id="KW-1003">Cell membrane</keyword>
<comment type="cofactor">
    <cofactor evidence="8">
        <name>[4Fe-4S] cluster</name>
        <dbReference type="ChEBI" id="CHEBI:49883"/>
    </cofactor>
    <text evidence="8">Binds 2 [4Fe-4S] clusters per subunit.</text>
</comment>
<dbReference type="InterPro" id="IPR017900">
    <property type="entry name" value="4Fe4S_Fe_S_CS"/>
</dbReference>
<keyword evidence="2 8" id="KW-0004">4Fe-4S</keyword>
<evidence type="ECO:0000256" key="7">
    <source>
        <dbReference type="ARBA" id="ARBA00023014"/>
    </source>
</evidence>
<dbReference type="GO" id="GO:0022900">
    <property type="term" value="P:electron transport chain"/>
    <property type="evidence" value="ECO:0007669"/>
    <property type="project" value="UniProtKB-UniRule"/>
</dbReference>
<keyword evidence="1 8" id="KW-0813">Transport</keyword>
<comment type="function">
    <text evidence="8">Part of a membrane-bound complex that couples electron transfer with translocation of ions across the membrane.</text>
</comment>
<reference evidence="12 13" key="1">
    <citation type="submission" date="2019-03" db="EMBL/GenBank/DDBJ databases">
        <title>Metabolic potential of uncultured bacteria and archaea associated with petroleum seepage in deep-sea sediments.</title>
        <authorList>
            <person name="Dong X."/>
            <person name="Hubert C."/>
        </authorList>
    </citation>
    <scope>NUCLEOTIDE SEQUENCE [LARGE SCALE GENOMIC DNA]</scope>
    <source>
        <strain evidence="11">E29_bin36</strain>
        <strain evidence="10">E44_bin18</strain>
    </source>
</reference>
<feature type="domain" description="4Fe-4S ferredoxin-type" evidence="9">
    <location>
        <begin position="358"/>
        <end position="387"/>
    </location>
</feature>
<evidence type="ECO:0000256" key="3">
    <source>
        <dbReference type="ARBA" id="ARBA00022723"/>
    </source>
</evidence>
<dbReference type="InterPro" id="IPR037225">
    <property type="entry name" value="Nuo51_FMN-bd_sf"/>
</dbReference>
<dbReference type="SUPFAM" id="SSF46548">
    <property type="entry name" value="alpha-helical ferredoxin"/>
    <property type="match status" value="1"/>
</dbReference>
<comment type="subunit">
    <text evidence="8">The complex is composed of six subunits: RnfA, RnfB, RnfC, RnfD, RnfE and RnfG.</text>
</comment>
<dbReference type="EC" id="7.-.-.-" evidence="8"/>
<name>A0A523UQ11_UNCT6</name>
<dbReference type="InterPro" id="IPR019554">
    <property type="entry name" value="Soluble_ligand-bd"/>
</dbReference>
<keyword evidence="4 8" id="KW-0677">Repeat</keyword>
<dbReference type="InterPro" id="IPR017896">
    <property type="entry name" value="4Fe4S_Fe-S-bd"/>
</dbReference>
<dbReference type="GO" id="GO:0005886">
    <property type="term" value="C:plasma membrane"/>
    <property type="evidence" value="ECO:0007669"/>
    <property type="project" value="UniProtKB-SubCell"/>
</dbReference>
<feature type="binding site" evidence="8">
    <location>
        <position position="412"/>
    </location>
    <ligand>
        <name>[4Fe-4S] cluster</name>
        <dbReference type="ChEBI" id="CHEBI:49883"/>
        <label>2</label>
    </ligand>
</feature>
<keyword evidence="5 8" id="KW-0249">Electron transport</keyword>
<dbReference type="Pfam" id="PF13237">
    <property type="entry name" value="Fer4_10"/>
    <property type="match status" value="1"/>
</dbReference>
<evidence type="ECO:0000256" key="4">
    <source>
        <dbReference type="ARBA" id="ARBA00022737"/>
    </source>
</evidence>
<dbReference type="InterPro" id="IPR011538">
    <property type="entry name" value="Nuo51_FMN-bd"/>
</dbReference>
<dbReference type="InterPro" id="IPR026902">
    <property type="entry name" value="RnfC_N"/>
</dbReference>
<evidence type="ECO:0000313" key="13">
    <source>
        <dbReference type="Proteomes" id="UP000315534"/>
    </source>
</evidence>
<dbReference type="PROSITE" id="PS51379">
    <property type="entry name" value="4FE4S_FER_2"/>
    <property type="match status" value="1"/>
</dbReference>
<dbReference type="Pfam" id="PF10531">
    <property type="entry name" value="SLBB"/>
    <property type="match status" value="1"/>
</dbReference>
<keyword evidence="3 8" id="KW-0479">Metal-binding</keyword>
<evidence type="ECO:0000256" key="1">
    <source>
        <dbReference type="ARBA" id="ARBA00022448"/>
    </source>
</evidence>
<feature type="binding site" evidence="8">
    <location>
        <position position="406"/>
    </location>
    <ligand>
        <name>[4Fe-4S] cluster</name>
        <dbReference type="ChEBI" id="CHEBI:49883"/>
        <label>2</label>
    </ligand>
</feature>
<keyword evidence="8" id="KW-1278">Translocase</keyword>
<dbReference type="EMBL" id="SOJN01000127">
    <property type="protein sequence ID" value="TET44391.1"/>
    <property type="molecule type" value="Genomic_DNA"/>
</dbReference>
<sequence>MRKRTFSGGTHPPECKYTENKKIEVLPPPDLVTIPLHQHTGAPSEPLVKKGDPVKVGTKIGEARGFISATIHSSISGKVKEVGECIHPVTGAYAQAVIIEGDGEDAWDESVKSTDSYRDHEPQQLVEMVKEAGIVGLGGAAFPTHVKLSPPKEKPIDTCILNGAECEPYLTSDHRLMLERTKDIVEGGKLILKALGCKRGFIGIEANKPDAVSAFESIPKSENPFEVAPLEVKYPQGQEHYIIDAIVHREIPSGGLPMDIGVLVQNVGTALAIFEAIRFGRPLIQRVVTVTGSAIGEPKNVLARIGTPFSTLFEACGGLKTVPRKIIMGGPMMGIAVFTDQVPVVKGTSGIVVLDEKDAKQFVEEPCIRCARCVDACPMKLLPTTIGDFARLGMLEDAERTGIMDCKECGTCSYVCPSRRNLVHYMKSGKARIFEERRKKKSA</sequence>
<feature type="binding site" evidence="8">
    <location>
        <position position="409"/>
    </location>
    <ligand>
        <name>[4Fe-4S] cluster</name>
        <dbReference type="ChEBI" id="CHEBI:49883"/>
        <label>2</label>
    </ligand>
</feature>
<dbReference type="NCBIfam" id="NF003454">
    <property type="entry name" value="PRK05035.1"/>
    <property type="match status" value="1"/>
</dbReference>
<protein>
    <recommendedName>
        <fullName evidence="8">Ion-translocating oxidoreductase complex subunit C</fullName>
        <ecNumber evidence="8">7.-.-.-</ecNumber>
    </recommendedName>
    <alternativeName>
        <fullName evidence="8">Rnf electron transport complex subunit C</fullName>
    </alternativeName>
</protein>
<feature type="binding site" evidence="8">
    <location>
        <position position="373"/>
    </location>
    <ligand>
        <name>[4Fe-4S] cluster</name>
        <dbReference type="ChEBI" id="CHEBI:49883"/>
        <label>1</label>
    </ligand>
</feature>
<evidence type="ECO:0000256" key="8">
    <source>
        <dbReference type="HAMAP-Rule" id="MF_00461"/>
    </source>
</evidence>
<proteinExistence type="inferred from homology"/>
<keyword evidence="6 8" id="KW-0408">Iron</keyword>
<evidence type="ECO:0000256" key="5">
    <source>
        <dbReference type="ARBA" id="ARBA00022982"/>
    </source>
</evidence>
<feature type="binding site" evidence="8">
    <location>
        <position position="377"/>
    </location>
    <ligand>
        <name>[4Fe-4S] cluster</name>
        <dbReference type="ChEBI" id="CHEBI:49883"/>
        <label>2</label>
    </ligand>
</feature>
<feature type="binding site" evidence="8">
    <location>
        <position position="370"/>
    </location>
    <ligand>
        <name>[4Fe-4S] cluster</name>
        <dbReference type="ChEBI" id="CHEBI:49883"/>
        <label>1</label>
    </ligand>
</feature>
<dbReference type="Gene3D" id="3.40.50.11540">
    <property type="entry name" value="NADH-ubiquinone oxidoreductase 51kDa subunit"/>
    <property type="match status" value="1"/>
</dbReference>
<dbReference type="PANTHER" id="PTHR43034">
    <property type="entry name" value="ION-TRANSLOCATING OXIDOREDUCTASE COMPLEX SUBUNIT C"/>
    <property type="match status" value="1"/>
</dbReference>
<dbReference type="PROSITE" id="PS00198">
    <property type="entry name" value="4FE4S_FER_1"/>
    <property type="match status" value="2"/>
</dbReference>
<dbReference type="Pfam" id="PF13375">
    <property type="entry name" value="RnfC_N"/>
    <property type="match status" value="1"/>
</dbReference>
<dbReference type="EMBL" id="SOIP01000272">
    <property type="protein sequence ID" value="TET81092.1"/>
    <property type="molecule type" value="Genomic_DNA"/>
</dbReference>
<evidence type="ECO:0000313" key="12">
    <source>
        <dbReference type="Proteomes" id="UP000315525"/>
    </source>
</evidence>
<dbReference type="PANTHER" id="PTHR43034:SF2">
    <property type="entry name" value="ION-TRANSLOCATING OXIDOREDUCTASE COMPLEX SUBUNIT C"/>
    <property type="match status" value="1"/>
</dbReference>
<dbReference type="SUPFAM" id="SSF142019">
    <property type="entry name" value="Nqo1 FMN-binding domain-like"/>
    <property type="match status" value="1"/>
</dbReference>
<comment type="caution">
    <text evidence="10">The sequence shown here is derived from an EMBL/GenBank/DDBJ whole genome shotgun (WGS) entry which is preliminary data.</text>
</comment>
<evidence type="ECO:0000259" key="9">
    <source>
        <dbReference type="PROSITE" id="PS51379"/>
    </source>
</evidence>
<dbReference type="Proteomes" id="UP000315525">
    <property type="component" value="Unassembled WGS sequence"/>
</dbReference>
<keyword evidence="7 8" id="KW-0411">Iron-sulfur</keyword>
<comment type="subcellular location">
    <subcellularLocation>
        <location evidence="8">Cell membrane</location>
        <topology evidence="8">Peripheral membrane protein</topology>
    </subcellularLocation>
</comment>
<comment type="similarity">
    <text evidence="8">Belongs to the 4Fe4S bacterial-type ferredoxin family. RnfC subfamily.</text>
</comment>
<dbReference type="GO" id="GO:0009055">
    <property type="term" value="F:electron transfer activity"/>
    <property type="evidence" value="ECO:0007669"/>
    <property type="project" value="InterPro"/>
</dbReference>
<dbReference type="NCBIfam" id="TIGR01945">
    <property type="entry name" value="rnfC"/>
    <property type="match status" value="1"/>
</dbReference>
<gene>
    <name evidence="10" type="primary">rsxC</name>
    <name evidence="8" type="synonym">rnfC</name>
    <name evidence="11" type="ORF">E3J38_04535</name>
    <name evidence="10" type="ORF">E3J62_10575</name>
</gene>
<evidence type="ECO:0000313" key="10">
    <source>
        <dbReference type="EMBL" id="TET44391.1"/>
    </source>
</evidence>
<evidence type="ECO:0000256" key="6">
    <source>
        <dbReference type="ARBA" id="ARBA00023004"/>
    </source>
</evidence>
<dbReference type="Gene3D" id="3.30.70.20">
    <property type="match status" value="1"/>
</dbReference>
<dbReference type="AlphaFoldDB" id="A0A523UQ11"/>
<evidence type="ECO:0000256" key="2">
    <source>
        <dbReference type="ARBA" id="ARBA00022485"/>
    </source>
</evidence>
<dbReference type="InterPro" id="IPR010208">
    <property type="entry name" value="Ion_transpt_RnfC/RsxC"/>
</dbReference>